<comment type="caution">
    <text evidence="5">The sequence shown here is derived from an EMBL/GenBank/DDBJ whole genome shotgun (WGS) entry which is preliminary data.</text>
</comment>
<proteinExistence type="predicted"/>
<dbReference type="AlphaFoldDB" id="A0ABD3JP19"/>
<evidence type="ECO:0000256" key="2">
    <source>
        <dbReference type="ARBA" id="ARBA00023242"/>
    </source>
</evidence>
<evidence type="ECO:0000313" key="6">
    <source>
        <dbReference type="Proteomes" id="UP001634007"/>
    </source>
</evidence>
<accession>A0ABD3JP19</accession>
<protein>
    <recommendedName>
        <fullName evidence="4">RST domain-containing protein</fullName>
    </recommendedName>
</protein>
<evidence type="ECO:0000313" key="5">
    <source>
        <dbReference type="EMBL" id="KAL3729325.1"/>
    </source>
</evidence>
<reference evidence="5 6" key="1">
    <citation type="submission" date="2024-11" db="EMBL/GenBank/DDBJ databases">
        <title>Chromosome-level genome assembly of Eucalyptus globulus Labill. provides insights into its genome evolution.</title>
        <authorList>
            <person name="Li X."/>
        </authorList>
    </citation>
    <scope>NUCLEOTIDE SEQUENCE [LARGE SCALE GENOMIC DNA]</scope>
    <source>
        <strain evidence="5">CL2024</strain>
        <tissue evidence="5">Fresh tender leaves</tissue>
    </source>
</reference>
<evidence type="ECO:0000256" key="1">
    <source>
        <dbReference type="ARBA" id="ARBA00004123"/>
    </source>
</evidence>
<sequence>MSDSMHQRRSPTAHNVAPDAVEQEFNHPAIDLNRPDLNDPREDQDPDSSDSECWGVVSVDQSGLALVPIISSGLTILSQEDMVYRFLQEKFIRWLGVLEAQVTVVAIHQNYHSSFPAKARAQAFQDCLQAVRKKGNSSNANVRYARYATSREGVSEIFSDGFGCRKKPQNSSLYGCRLYFAPESHLLERIARMDHDSLRDVLLCQVMELVNFGSDQSYPSLGWYNLGINNFAHMNTYVLPEHVISFRALRYLRLFRLLSRPLRTLEKSWNPNAHWIPFQFFVKEFSNTFPPSDINLVSKYYKAYKERKMSRQLLVQKLRQIIGDRWLIGITKIFRGKVWIMFLFKHNNLKALLCLDFSSMVQRAWVASLYNVDDCFHCVEMTMNNLFCSTVLLGVKQVIIGP</sequence>
<dbReference type="SUPFAM" id="SSF56399">
    <property type="entry name" value="ADP-ribosylation"/>
    <property type="match status" value="1"/>
</dbReference>
<dbReference type="PANTHER" id="PTHR32263:SF12">
    <property type="entry name" value="INACTIVE POLY [ADP-RIBOSE] POLYMERASE SRO4-RELATED"/>
    <property type="match status" value="1"/>
</dbReference>
<gene>
    <name evidence="5" type="ORF">ACJRO7_026434</name>
</gene>
<dbReference type="InterPro" id="IPR022003">
    <property type="entry name" value="RST"/>
</dbReference>
<keyword evidence="6" id="KW-1185">Reference proteome</keyword>
<organism evidence="5 6">
    <name type="scientific">Eucalyptus globulus</name>
    <name type="common">Tasmanian blue gum</name>
    <dbReference type="NCBI Taxonomy" id="34317"/>
    <lineage>
        <taxon>Eukaryota</taxon>
        <taxon>Viridiplantae</taxon>
        <taxon>Streptophyta</taxon>
        <taxon>Embryophyta</taxon>
        <taxon>Tracheophyta</taxon>
        <taxon>Spermatophyta</taxon>
        <taxon>Magnoliopsida</taxon>
        <taxon>eudicotyledons</taxon>
        <taxon>Gunneridae</taxon>
        <taxon>Pentapetalae</taxon>
        <taxon>rosids</taxon>
        <taxon>malvids</taxon>
        <taxon>Myrtales</taxon>
        <taxon>Myrtaceae</taxon>
        <taxon>Myrtoideae</taxon>
        <taxon>Eucalypteae</taxon>
        <taxon>Eucalyptus</taxon>
    </lineage>
</organism>
<dbReference type="Gene3D" id="3.90.228.10">
    <property type="match status" value="1"/>
</dbReference>
<comment type="subcellular location">
    <subcellularLocation>
        <location evidence="1">Nucleus</location>
    </subcellularLocation>
</comment>
<evidence type="ECO:0000256" key="3">
    <source>
        <dbReference type="SAM" id="MobiDB-lite"/>
    </source>
</evidence>
<feature type="compositionally biased region" description="Basic and acidic residues" evidence="3">
    <location>
        <begin position="33"/>
        <end position="43"/>
    </location>
</feature>
<feature type="region of interest" description="Disordered" evidence="3">
    <location>
        <begin position="1"/>
        <end position="52"/>
    </location>
</feature>
<name>A0ABD3JP19_EUCGL</name>
<keyword evidence="2" id="KW-0539">Nucleus</keyword>
<dbReference type="PROSITE" id="PS51879">
    <property type="entry name" value="RST"/>
    <property type="match status" value="1"/>
</dbReference>
<dbReference type="Proteomes" id="UP001634007">
    <property type="component" value="Unassembled WGS sequence"/>
</dbReference>
<dbReference type="PANTHER" id="PTHR32263">
    <property type="entry name" value="INACTIVE POLY [ADP-RIBOSE] POLYMERASE SRO4-RELATED"/>
    <property type="match status" value="1"/>
</dbReference>
<dbReference type="Pfam" id="PF12174">
    <property type="entry name" value="RST"/>
    <property type="match status" value="1"/>
</dbReference>
<dbReference type="InterPro" id="IPR044964">
    <property type="entry name" value="RCD1/SRO1-5"/>
</dbReference>
<dbReference type="EMBL" id="JBJKBG010000007">
    <property type="protein sequence ID" value="KAL3729325.1"/>
    <property type="molecule type" value="Genomic_DNA"/>
</dbReference>
<feature type="domain" description="RST" evidence="4">
    <location>
        <begin position="269"/>
        <end position="340"/>
    </location>
</feature>
<evidence type="ECO:0000259" key="4">
    <source>
        <dbReference type="PROSITE" id="PS51879"/>
    </source>
</evidence>
<dbReference type="GO" id="GO:0005634">
    <property type="term" value="C:nucleus"/>
    <property type="evidence" value="ECO:0007669"/>
    <property type="project" value="UniProtKB-SubCell"/>
</dbReference>